<feature type="compositionally biased region" description="Basic and acidic residues" evidence="6">
    <location>
        <begin position="1102"/>
        <end position="1112"/>
    </location>
</feature>
<keyword evidence="4" id="KW-0833">Ubl conjugation pathway</keyword>
<dbReference type="STRING" id="97972.A0A2V1DT83"/>
<proteinExistence type="inferred from homology"/>
<dbReference type="GO" id="GO:0070139">
    <property type="term" value="F:SUMO-specific endopeptidase activity"/>
    <property type="evidence" value="ECO:0007669"/>
    <property type="project" value="TreeGrafter"/>
</dbReference>
<feature type="region of interest" description="Disordered" evidence="6">
    <location>
        <begin position="703"/>
        <end position="744"/>
    </location>
</feature>
<feature type="compositionally biased region" description="Basic and acidic residues" evidence="6">
    <location>
        <begin position="1158"/>
        <end position="1168"/>
    </location>
</feature>
<feature type="compositionally biased region" description="Polar residues" evidence="6">
    <location>
        <begin position="45"/>
        <end position="54"/>
    </location>
</feature>
<dbReference type="OrthoDB" id="442460at2759"/>
<dbReference type="PANTHER" id="PTHR46896">
    <property type="entry name" value="SENTRIN-SPECIFIC PROTEASE"/>
    <property type="match status" value="1"/>
</dbReference>
<dbReference type="Gene3D" id="3.40.395.10">
    <property type="entry name" value="Adenoviral Proteinase, Chain A"/>
    <property type="match status" value="1"/>
</dbReference>
<dbReference type="GO" id="GO:0016926">
    <property type="term" value="P:protein desumoylation"/>
    <property type="evidence" value="ECO:0007669"/>
    <property type="project" value="TreeGrafter"/>
</dbReference>
<evidence type="ECO:0000256" key="2">
    <source>
        <dbReference type="ARBA" id="ARBA00022553"/>
    </source>
</evidence>
<feature type="domain" description="Ubiquitin-like protease family profile" evidence="7">
    <location>
        <begin position="499"/>
        <end position="816"/>
    </location>
</feature>
<sequence length="1168" mass="128876">MPKPGASHSFRPVGSGATVYTNKGKSRGTPNVGSPDLPPLPYGGSQRTNYQNFDQEGLDADADVWDLRRSSPTLPSSHFGRQNVGSVHSAGARRGLQSTNEFEATNAIVYTRSKGPRVTPTTNKSPGSTLGKRRIGQDETSAIVVPDDEADVSRISTSRRLQLTAFEQGISSKSTGRAQAKNDGTKSKYFLSENPKANTSKQRHDGLRHHDGSKNLRNTFKRTPEDPIISSEDELAVSAPKKARNPKSAATYDKTDPYEKTEGLPSGGWKLEWARTHGHKETGPELSLKKGQTPAIWRVVGVNNEKRATTLFSIDLPKINVAESDGSSRIRLLGSRGANSVRQEYDLQFSYLEDLEAFMNACIKPEVKLNDKSEEYMRKVFQKSLPTGREDGHVTILSTARSESQLKPRESERPRKTGIIDTLQVSSSMNGTVTSSRGTMAQNGNVGTSTRPTRTTRANQPSYVEHKSEPVEKLGYSVRVGLGTPWKRQLTYGSGRRRAVIDFSDLTRLDDEEFLNDSLIDFYMIYLFNHSQLPADKVYFFNTHFFSTLTRKVPGHKKAINYAGVSRWTAKEDIFDYDYIVVPINQDLHWYLAIICNVRNINRKLSVDGAEKPSIPLEITSEKDHAQIVELDNTRSTSHNSSRKPSTEPEALNQAQNSDDEMLFSGDSKLDLVDPNAITESIPPVAAPRPDLLEKSIDLEVTQNNSTLPNPEPVEMAPQDTATSSFSKKPKRKPPPPVKRCDPDEPRIIILDSLGNPARSGVVRALKDYIAQEGKAKRGMDAIIEPHAFYAKGNQIPMQTNYSDCGVYVLGYIKQFFRDPDGFKNRLLTQKMNSDTDWPDMSATNMRTDIRNLLMTLHDEQDKERKRAHIANAAQKAASSPSKPSDAVIATTAVSPHATENVREGQEPSIPAIDHTDNRKNDGDAKCGTTSSPTMNGHSEAEDASQPETPIVTEAPPIVKPRLGSPFEPRPTIKSNTAAAVHTVKPIDHARRTPETVRPKKADDQPKSSERSVRKPSPRVVVTSRSPSVVPSNKRKRLDVISDMEIISPGKSQQSPSRDESTLAPLNKRIKTATSTSLRGSSVDPIPIEDSQDTIIPSPAKELPRPSVRDDSPDSVIVVPPTANNAPAVKMHKQRSAPRDRKHRSGADADKNGTTIEDIAKDRMILPL</sequence>
<feature type="region of interest" description="Disordered" evidence="6">
    <location>
        <begin position="114"/>
        <end position="141"/>
    </location>
</feature>
<feature type="compositionally biased region" description="Polar residues" evidence="6">
    <location>
        <begin position="119"/>
        <end position="128"/>
    </location>
</feature>
<feature type="compositionally biased region" description="Polar residues" evidence="6">
    <location>
        <begin position="70"/>
        <end position="86"/>
    </location>
</feature>
<dbReference type="PANTHER" id="PTHR46896:SF3">
    <property type="entry name" value="FI06413P-RELATED"/>
    <property type="match status" value="1"/>
</dbReference>
<dbReference type="GO" id="GO:0006508">
    <property type="term" value="P:proteolysis"/>
    <property type="evidence" value="ECO:0007669"/>
    <property type="project" value="UniProtKB-KW"/>
</dbReference>
<evidence type="ECO:0000256" key="1">
    <source>
        <dbReference type="ARBA" id="ARBA00005234"/>
    </source>
</evidence>
<keyword evidence="3" id="KW-0645">Protease</keyword>
<dbReference type="Proteomes" id="UP000244855">
    <property type="component" value="Unassembled WGS sequence"/>
</dbReference>
<dbReference type="InterPro" id="IPR003653">
    <property type="entry name" value="Peptidase_C48_C"/>
</dbReference>
<reference evidence="8 9" key="1">
    <citation type="journal article" date="2018" name="Sci. Rep.">
        <title>Comparative genomics provides insights into the lifestyle and reveals functional heterogeneity of dark septate endophytic fungi.</title>
        <authorList>
            <person name="Knapp D.G."/>
            <person name="Nemeth J.B."/>
            <person name="Barry K."/>
            <person name="Hainaut M."/>
            <person name="Henrissat B."/>
            <person name="Johnson J."/>
            <person name="Kuo A."/>
            <person name="Lim J.H.P."/>
            <person name="Lipzen A."/>
            <person name="Nolan M."/>
            <person name="Ohm R.A."/>
            <person name="Tamas L."/>
            <person name="Grigoriev I.V."/>
            <person name="Spatafora J.W."/>
            <person name="Nagy L.G."/>
            <person name="Kovacs G.M."/>
        </authorList>
    </citation>
    <scope>NUCLEOTIDE SEQUENCE [LARGE SCALE GENOMIC DNA]</scope>
    <source>
        <strain evidence="8 9">DSE2036</strain>
    </source>
</reference>
<dbReference type="InterPro" id="IPR038765">
    <property type="entry name" value="Papain-like_cys_pep_sf"/>
</dbReference>
<evidence type="ECO:0000256" key="4">
    <source>
        <dbReference type="ARBA" id="ARBA00022786"/>
    </source>
</evidence>
<feature type="compositionally biased region" description="Basic and acidic residues" evidence="6">
    <location>
        <begin position="985"/>
        <end position="1013"/>
    </location>
</feature>
<name>A0A2V1DT83_9PLEO</name>
<protein>
    <submittedName>
        <fullName evidence="8">Cysteine proteinase</fullName>
    </submittedName>
</protein>
<gene>
    <name evidence="8" type="ORF">DM02DRAFT_394596</name>
</gene>
<dbReference type="AlphaFoldDB" id="A0A2V1DT83"/>
<dbReference type="GO" id="GO:0005634">
    <property type="term" value="C:nucleus"/>
    <property type="evidence" value="ECO:0007669"/>
    <property type="project" value="TreeGrafter"/>
</dbReference>
<keyword evidence="2" id="KW-0597">Phosphoprotein</keyword>
<evidence type="ECO:0000256" key="5">
    <source>
        <dbReference type="ARBA" id="ARBA00022801"/>
    </source>
</evidence>
<feature type="compositionally biased region" description="Polar residues" evidence="6">
    <location>
        <begin position="634"/>
        <end position="644"/>
    </location>
</feature>
<feature type="region of interest" description="Disordered" evidence="6">
    <location>
        <begin position="862"/>
        <end position="1168"/>
    </location>
</feature>
<evidence type="ECO:0000256" key="6">
    <source>
        <dbReference type="SAM" id="MobiDB-lite"/>
    </source>
</evidence>
<feature type="compositionally biased region" description="Basic and acidic residues" evidence="6">
    <location>
        <begin position="914"/>
        <end position="925"/>
    </location>
</feature>
<feature type="region of interest" description="Disordered" evidence="6">
    <location>
        <begin position="429"/>
        <end position="468"/>
    </location>
</feature>
<feature type="compositionally biased region" description="Low complexity" evidence="6">
    <location>
        <begin position="870"/>
        <end position="887"/>
    </location>
</feature>
<evidence type="ECO:0000259" key="7">
    <source>
        <dbReference type="PROSITE" id="PS50600"/>
    </source>
</evidence>
<comment type="similarity">
    <text evidence="1">Belongs to the peptidase C48 family.</text>
</comment>
<dbReference type="InterPro" id="IPR051947">
    <property type="entry name" value="Sentrin-specific_protease"/>
</dbReference>
<keyword evidence="5" id="KW-0378">Hydrolase</keyword>
<feature type="compositionally biased region" description="Polar residues" evidence="6">
    <location>
        <begin position="429"/>
        <end position="462"/>
    </location>
</feature>
<dbReference type="GO" id="GO:0005737">
    <property type="term" value="C:cytoplasm"/>
    <property type="evidence" value="ECO:0007669"/>
    <property type="project" value="TreeGrafter"/>
</dbReference>
<feature type="compositionally biased region" description="Low complexity" evidence="6">
    <location>
        <begin position="1018"/>
        <end position="1032"/>
    </location>
</feature>
<feature type="region of interest" description="Disordered" evidence="6">
    <location>
        <begin position="171"/>
        <end position="263"/>
    </location>
</feature>
<organism evidence="8 9">
    <name type="scientific">Periconia macrospinosa</name>
    <dbReference type="NCBI Taxonomy" id="97972"/>
    <lineage>
        <taxon>Eukaryota</taxon>
        <taxon>Fungi</taxon>
        <taxon>Dikarya</taxon>
        <taxon>Ascomycota</taxon>
        <taxon>Pezizomycotina</taxon>
        <taxon>Dothideomycetes</taxon>
        <taxon>Pleosporomycetidae</taxon>
        <taxon>Pleosporales</taxon>
        <taxon>Massarineae</taxon>
        <taxon>Periconiaceae</taxon>
        <taxon>Periconia</taxon>
    </lineage>
</organism>
<keyword evidence="9" id="KW-1185">Reference proteome</keyword>
<feature type="region of interest" description="Disordered" evidence="6">
    <location>
        <begin position="1"/>
        <end position="99"/>
    </location>
</feature>
<feature type="region of interest" description="Disordered" evidence="6">
    <location>
        <begin position="633"/>
        <end position="655"/>
    </location>
</feature>
<dbReference type="EMBL" id="KZ805373">
    <property type="protein sequence ID" value="PVI00484.1"/>
    <property type="molecule type" value="Genomic_DNA"/>
</dbReference>
<feature type="compositionally biased region" description="Polar residues" evidence="6">
    <location>
        <begin position="18"/>
        <end position="32"/>
    </location>
</feature>
<evidence type="ECO:0000313" key="8">
    <source>
        <dbReference type="EMBL" id="PVI00484.1"/>
    </source>
</evidence>
<evidence type="ECO:0000256" key="3">
    <source>
        <dbReference type="ARBA" id="ARBA00022670"/>
    </source>
</evidence>
<evidence type="ECO:0000313" key="9">
    <source>
        <dbReference type="Proteomes" id="UP000244855"/>
    </source>
</evidence>
<dbReference type="Pfam" id="PF02902">
    <property type="entry name" value="Peptidase_C48"/>
    <property type="match status" value="1"/>
</dbReference>
<feature type="compositionally biased region" description="Basic and acidic residues" evidence="6">
    <location>
        <begin position="202"/>
        <end position="214"/>
    </location>
</feature>
<feature type="compositionally biased region" description="Basic residues" evidence="6">
    <location>
        <begin position="1130"/>
        <end position="1144"/>
    </location>
</feature>
<dbReference type="PROSITE" id="PS50600">
    <property type="entry name" value="ULP_PROTEASE"/>
    <property type="match status" value="1"/>
</dbReference>
<feature type="compositionally biased region" description="Polar residues" evidence="6">
    <location>
        <begin position="928"/>
        <end position="937"/>
    </location>
</feature>
<dbReference type="SUPFAM" id="SSF54001">
    <property type="entry name" value="Cysteine proteinases"/>
    <property type="match status" value="1"/>
</dbReference>
<feature type="compositionally biased region" description="Basic and acidic residues" evidence="6">
    <location>
        <begin position="253"/>
        <end position="262"/>
    </location>
</feature>
<accession>A0A2V1DT83</accession>